<evidence type="ECO:0000256" key="4">
    <source>
        <dbReference type="ARBA" id="ARBA00040357"/>
    </source>
</evidence>
<dbReference type="GO" id="GO:0005794">
    <property type="term" value="C:Golgi apparatus"/>
    <property type="evidence" value="ECO:0007669"/>
    <property type="project" value="TreeGrafter"/>
</dbReference>
<evidence type="ECO:0000256" key="5">
    <source>
        <dbReference type="ARBA" id="ARBA00041499"/>
    </source>
</evidence>
<evidence type="ECO:0000256" key="3">
    <source>
        <dbReference type="ARBA" id="ARBA00036311"/>
    </source>
</evidence>
<dbReference type="InterPro" id="IPR000560">
    <property type="entry name" value="His_Pase_clade-2"/>
</dbReference>
<feature type="transmembrane region" description="Helical" evidence="6">
    <location>
        <begin position="7"/>
        <end position="28"/>
    </location>
</feature>
<dbReference type="Proteomes" id="UP000789390">
    <property type="component" value="Unassembled WGS sequence"/>
</dbReference>
<dbReference type="GO" id="GO:0050650">
    <property type="term" value="P:chondroitin sulfate proteoglycan biosynthetic process"/>
    <property type="evidence" value="ECO:0007669"/>
    <property type="project" value="TreeGrafter"/>
</dbReference>
<dbReference type="InterPro" id="IPR029033">
    <property type="entry name" value="His_PPase_superfam"/>
</dbReference>
<name>A0A8J2RSK0_9CRUS</name>
<dbReference type="GO" id="GO:0006024">
    <property type="term" value="P:glycosaminoglycan biosynthetic process"/>
    <property type="evidence" value="ECO:0007669"/>
    <property type="project" value="TreeGrafter"/>
</dbReference>
<organism evidence="7 8">
    <name type="scientific">Daphnia galeata</name>
    <dbReference type="NCBI Taxonomy" id="27404"/>
    <lineage>
        <taxon>Eukaryota</taxon>
        <taxon>Metazoa</taxon>
        <taxon>Ecdysozoa</taxon>
        <taxon>Arthropoda</taxon>
        <taxon>Crustacea</taxon>
        <taxon>Branchiopoda</taxon>
        <taxon>Diplostraca</taxon>
        <taxon>Cladocera</taxon>
        <taxon>Anomopoda</taxon>
        <taxon>Daphniidae</taxon>
        <taxon>Daphnia</taxon>
    </lineage>
</organism>
<dbReference type="GO" id="GO:0016791">
    <property type="term" value="F:phosphatase activity"/>
    <property type="evidence" value="ECO:0007669"/>
    <property type="project" value="TreeGrafter"/>
</dbReference>
<dbReference type="InterPro" id="IPR050645">
    <property type="entry name" value="Histidine_acid_phosphatase"/>
</dbReference>
<accession>A0A8J2RSK0</accession>
<dbReference type="EMBL" id="CAKKLH010000298">
    <property type="protein sequence ID" value="CAH0110011.1"/>
    <property type="molecule type" value="Genomic_DNA"/>
</dbReference>
<dbReference type="Gene3D" id="3.40.50.1240">
    <property type="entry name" value="Phosphoglycerate mutase-like"/>
    <property type="match status" value="1"/>
</dbReference>
<keyword evidence="6" id="KW-0812">Transmembrane</keyword>
<gene>
    <name evidence="7" type="ORF">DGAL_LOCUS13505</name>
</gene>
<evidence type="ECO:0000256" key="1">
    <source>
        <dbReference type="ARBA" id="ARBA00005375"/>
    </source>
</evidence>
<keyword evidence="8" id="KW-1185">Reference proteome</keyword>
<comment type="catalytic activity">
    <reaction evidence="3">
        <text>3-O-[beta-D-GlcA-(1-&gt;3)-beta-D-Gal-(1-&gt;3)-beta-D-Gal-(1-&gt;4)-beta-D-2-O-P-Xyl]-L-seryl-[protein] + H2O = 3-O-(beta-D-GlcA-(1-&gt;3)-beta-D-Gal-(1-&gt;3)-beta-D-Gal-(1-&gt;4)-beta-D-Xyl)-L-seryl-[protein] + phosphate</text>
        <dbReference type="Rhea" id="RHEA:56512"/>
        <dbReference type="Rhea" id="RHEA-COMP:12573"/>
        <dbReference type="Rhea" id="RHEA-COMP:14559"/>
        <dbReference type="ChEBI" id="CHEBI:15377"/>
        <dbReference type="ChEBI" id="CHEBI:43474"/>
        <dbReference type="ChEBI" id="CHEBI:132093"/>
        <dbReference type="ChEBI" id="CHEBI:140495"/>
    </reaction>
</comment>
<comment type="caution">
    <text evidence="7">The sequence shown here is derived from an EMBL/GenBank/DDBJ whole genome shotgun (WGS) entry which is preliminary data.</text>
</comment>
<sequence length="463" mass="53378">MVLMKKEVLTFTTFGTILFVVLVGYWYLHLLQNDQHTQLNVATTEQSSINGQSAFAFFDSMKKYCNIPTQNNFNGREGHFEEEYGLLGVITIFRHGDRGPLVTVNDKIGTNCSLYVTERYKQLENYVRTYKSDLVVKLLPKSDFCIPGLLSKQGASQLIELGNGFKESYAKYFDFSDSNAVKHVSATTTPYSRTIQSIYSFLFGLVGSKTFLNINLQKKSDVTFCFKNCRCEAANRFEKLHKLELKNFFENESSLQNFSSQVQKILKKSEKSKKSILPSTLKDMILHYACHDQIPDCSVEEPICLNSTNIIPLDYYLKREAEVSSSGLNLKKAGILRVYGLLNNIDQQILSWINMSKKRKSKTLLNLPYFHFFSGHDLTLMYILASLRIYDGYLPHFASRLTFEILQKRSQYYLRILWNGLDVTKKICPSSLTYCNARILVNFLHTEMKRHFQTEEFLEACEV</sequence>
<evidence type="ECO:0000313" key="7">
    <source>
        <dbReference type="EMBL" id="CAH0110011.1"/>
    </source>
</evidence>
<dbReference type="PANTHER" id="PTHR11567">
    <property type="entry name" value="ACID PHOSPHATASE-RELATED"/>
    <property type="match status" value="1"/>
</dbReference>
<reference evidence="7" key="1">
    <citation type="submission" date="2021-11" db="EMBL/GenBank/DDBJ databases">
        <authorList>
            <person name="Schell T."/>
        </authorList>
    </citation>
    <scope>NUCLEOTIDE SEQUENCE</scope>
    <source>
        <strain evidence="7">M5</strain>
    </source>
</reference>
<comment type="similarity">
    <text evidence="1">Belongs to the histidine acid phosphatase family.</text>
</comment>
<evidence type="ECO:0000256" key="6">
    <source>
        <dbReference type="SAM" id="Phobius"/>
    </source>
</evidence>
<dbReference type="OrthoDB" id="10262962at2759"/>
<dbReference type="Pfam" id="PF00328">
    <property type="entry name" value="His_Phos_2"/>
    <property type="match status" value="1"/>
</dbReference>
<evidence type="ECO:0000256" key="2">
    <source>
        <dbReference type="ARBA" id="ARBA00022801"/>
    </source>
</evidence>
<keyword evidence="6" id="KW-1133">Transmembrane helix</keyword>
<evidence type="ECO:0000313" key="8">
    <source>
        <dbReference type="Proteomes" id="UP000789390"/>
    </source>
</evidence>
<proteinExistence type="inferred from homology"/>
<dbReference type="PANTHER" id="PTHR11567:SF110">
    <property type="entry name" value="2-PHOSPHOXYLOSE PHOSPHATASE 1"/>
    <property type="match status" value="1"/>
</dbReference>
<protein>
    <recommendedName>
        <fullName evidence="4">2-phosphoxylose phosphatase 1</fullName>
    </recommendedName>
    <alternativeName>
        <fullName evidence="5">Acid phosphatase-like protein 2</fullName>
    </alternativeName>
</protein>
<keyword evidence="2" id="KW-0378">Hydrolase</keyword>
<dbReference type="SUPFAM" id="SSF53254">
    <property type="entry name" value="Phosphoglycerate mutase-like"/>
    <property type="match status" value="1"/>
</dbReference>
<keyword evidence="6" id="KW-0472">Membrane</keyword>
<dbReference type="AlphaFoldDB" id="A0A8J2RSK0"/>